<evidence type="ECO:0000313" key="1">
    <source>
        <dbReference type="EMBL" id="SUZ56320.1"/>
    </source>
</evidence>
<dbReference type="AlphaFoldDB" id="A0A381NP66"/>
<sequence>MRRTEPEERLNQIYINISFGLNLRRGM</sequence>
<dbReference type="EMBL" id="UINC01000494">
    <property type="protein sequence ID" value="SUZ56320.1"/>
    <property type="molecule type" value="Genomic_DNA"/>
</dbReference>
<name>A0A381NP66_9ZZZZ</name>
<reference evidence="1" key="1">
    <citation type="submission" date="2018-05" db="EMBL/GenBank/DDBJ databases">
        <authorList>
            <person name="Lanie J.A."/>
            <person name="Ng W.-L."/>
            <person name="Kazmierczak K.M."/>
            <person name="Andrzejewski T.M."/>
            <person name="Davidsen T.M."/>
            <person name="Wayne K.J."/>
            <person name="Tettelin H."/>
            <person name="Glass J.I."/>
            <person name="Rusch D."/>
            <person name="Podicherti R."/>
            <person name="Tsui H.-C.T."/>
            <person name="Winkler M.E."/>
        </authorList>
    </citation>
    <scope>NUCLEOTIDE SEQUENCE</scope>
</reference>
<proteinExistence type="predicted"/>
<organism evidence="1">
    <name type="scientific">marine metagenome</name>
    <dbReference type="NCBI Taxonomy" id="408172"/>
    <lineage>
        <taxon>unclassified sequences</taxon>
        <taxon>metagenomes</taxon>
        <taxon>ecological metagenomes</taxon>
    </lineage>
</organism>
<protein>
    <submittedName>
        <fullName evidence="1">Uncharacterized protein</fullName>
    </submittedName>
</protein>
<gene>
    <name evidence="1" type="ORF">METZ01_LOCUS9174</name>
</gene>
<accession>A0A381NP66</accession>